<name>A0A6A6Z148_9PEZI</name>
<reference evidence="9" key="3">
    <citation type="submission" date="2025-04" db="UniProtKB">
        <authorList>
            <consortium name="RefSeq"/>
        </authorList>
    </citation>
    <scope>IDENTIFICATION</scope>
    <source>
        <strain evidence="9">CBS 304.34</strain>
    </source>
</reference>
<evidence type="ECO:0000256" key="3">
    <source>
        <dbReference type="ARBA" id="ARBA00022617"/>
    </source>
</evidence>
<sequence length="490" mass="56152">MFGDDIKAKMSVSSIIYGPVRPLLYEPTSGKAAILVFTACLLFFIGQSLRIVCFHPLARFPGPPLAIVSNLFYSGTVISGHSHTTIKKLRDNPRKGTNIFVKNPHFYPTDGTIRAKHIVNTSDPVEHAQIRKMMSHAFSQKALFEQEDIVIHYADMLMTAILDESREGLIDLEMFYNWTTFHVLGELASGEPFGSLEARKTDNWITIILMMMIKWNAYDFAIHKLPFLPRIQSWLVPKDIAEGAEIHIMQSKRKILERMNRPNDRLDFVSYIFKKREEIGITDWEMTAHANALVIARSETTATVVSGLTYWLCRTPRAYEKLKRDVRCTFTSSTEITSRSAMPLTYLTACIDEAFRIYPPISIAMPRKAPAGGETVAGYFVPEGTTVAVHMWSTTHNPKNFKDPYEYRPERWMEPNNTDNLDASKPFLLGPRACMGQNMAWMELRILIAKLVFLFDFKLDDDDFDWDRDSRTFVLWEKPPLMTRVTPRAV</sequence>
<dbReference type="PRINTS" id="PR00463">
    <property type="entry name" value="EP450I"/>
</dbReference>
<evidence type="ECO:0000313" key="9">
    <source>
        <dbReference type="RefSeq" id="XP_033581714.1"/>
    </source>
</evidence>
<keyword evidence="4 6" id="KW-0479">Metal-binding</keyword>
<dbReference type="PRINTS" id="PR00385">
    <property type="entry name" value="P450"/>
</dbReference>
<dbReference type="AlphaFoldDB" id="A0A6A6Z148"/>
<evidence type="ECO:0000256" key="2">
    <source>
        <dbReference type="ARBA" id="ARBA00010617"/>
    </source>
</evidence>
<dbReference type="EMBL" id="MU003694">
    <property type="protein sequence ID" value="KAF2814750.1"/>
    <property type="molecule type" value="Genomic_DNA"/>
</dbReference>
<dbReference type="InterPro" id="IPR002401">
    <property type="entry name" value="Cyt_P450_E_grp-I"/>
</dbReference>
<dbReference type="GO" id="GO:0004497">
    <property type="term" value="F:monooxygenase activity"/>
    <property type="evidence" value="ECO:0007669"/>
    <property type="project" value="InterPro"/>
</dbReference>
<dbReference type="Proteomes" id="UP000504636">
    <property type="component" value="Unplaced"/>
</dbReference>
<protein>
    <submittedName>
        <fullName evidence="7 9">Cytochrome P450</fullName>
    </submittedName>
</protein>
<reference evidence="9" key="2">
    <citation type="submission" date="2020-04" db="EMBL/GenBank/DDBJ databases">
        <authorList>
            <consortium name="NCBI Genome Project"/>
        </authorList>
    </citation>
    <scope>NUCLEOTIDE SEQUENCE</scope>
    <source>
        <strain evidence="9">CBS 304.34</strain>
    </source>
</reference>
<evidence type="ECO:0000313" key="7">
    <source>
        <dbReference type="EMBL" id="KAF2814750.1"/>
    </source>
</evidence>
<dbReference type="InterPro" id="IPR001128">
    <property type="entry name" value="Cyt_P450"/>
</dbReference>
<keyword evidence="5 6" id="KW-0408">Iron</keyword>
<keyword evidence="3 6" id="KW-0349">Heme</keyword>
<feature type="binding site" description="axial binding residue" evidence="6">
    <location>
        <position position="434"/>
    </location>
    <ligand>
        <name>heme</name>
        <dbReference type="ChEBI" id="CHEBI:30413"/>
    </ligand>
    <ligandPart>
        <name>Fe</name>
        <dbReference type="ChEBI" id="CHEBI:18248"/>
    </ligandPart>
</feature>
<dbReference type="InterPro" id="IPR036396">
    <property type="entry name" value="Cyt_P450_sf"/>
</dbReference>
<gene>
    <name evidence="7 9" type="ORF">BDZ99DRAFT_566695</name>
</gene>
<dbReference type="SUPFAM" id="SSF48264">
    <property type="entry name" value="Cytochrome P450"/>
    <property type="match status" value="1"/>
</dbReference>
<dbReference type="RefSeq" id="XP_033581714.1">
    <property type="nucleotide sequence ID" value="XM_033727616.1"/>
</dbReference>
<evidence type="ECO:0000256" key="4">
    <source>
        <dbReference type="ARBA" id="ARBA00022723"/>
    </source>
</evidence>
<dbReference type="Gene3D" id="1.10.630.10">
    <property type="entry name" value="Cytochrome P450"/>
    <property type="match status" value="1"/>
</dbReference>
<comment type="similarity">
    <text evidence="2">Belongs to the cytochrome P450 family.</text>
</comment>
<dbReference type="CDD" id="cd11058">
    <property type="entry name" value="CYP60B-like"/>
    <property type="match status" value="1"/>
</dbReference>
<evidence type="ECO:0000313" key="8">
    <source>
        <dbReference type="Proteomes" id="UP000504636"/>
    </source>
</evidence>
<dbReference type="Pfam" id="PF00067">
    <property type="entry name" value="p450"/>
    <property type="match status" value="1"/>
</dbReference>
<dbReference type="GeneID" id="54468509"/>
<reference evidence="7 9" key="1">
    <citation type="journal article" date="2020" name="Stud. Mycol.">
        <title>101 Dothideomycetes genomes: a test case for predicting lifestyles and emergence of pathogens.</title>
        <authorList>
            <person name="Haridas S."/>
            <person name="Albert R."/>
            <person name="Binder M."/>
            <person name="Bloem J."/>
            <person name="Labutti K."/>
            <person name="Salamov A."/>
            <person name="Andreopoulos B."/>
            <person name="Baker S."/>
            <person name="Barry K."/>
            <person name="Bills G."/>
            <person name="Bluhm B."/>
            <person name="Cannon C."/>
            <person name="Castanera R."/>
            <person name="Culley D."/>
            <person name="Daum C."/>
            <person name="Ezra D."/>
            <person name="Gonzalez J."/>
            <person name="Henrissat B."/>
            <person name="Kuo A."/>
            <person name="Liang C."/>
            <person name="Lipzen A."/>
            <person name="Lutzoni F."/>
            <person name="Magnuson J."/>
            <person name="Mondo S."/>
            <person name="Nolan M."/>
            <person name="Ohm R."/>
            <person name="Pangilinan J."/>
            <person name="Park H.-J."/>
            <person name="Ramirez L."/>
            <person name="Alfaro M."/>
            <person name="Sun H."/>
            <person name="Tritt A."/>
            <person name="Yoshinaga Y."/>
            <person name="Zwiers L.-H."/>
            <person name="Turgeon B."/>
            <person name="Goodwin S."/>
            <person name="Spatafora J."/>
            <person name="Crous P."/>
            <person name="Grigoriev I."/>
        </authorList>
    </citation>
    <scope>NUCLEOTIDE SEQUENCE</scope>
    <source>
        <strain evidence="7 9">CBS 304.34</strain>
    </source>
</reference>
<evidence type="ECO:0000256" key="5">
    <source>
        <dbReference type="ARBA" id="ARBA00023004"/>
    </source>
</evidence>
<dbReference type="PANTHER" id="PTHR24305">
    <property type="entry name" value="CYTOCHROME P450"/>
    <property type="match status" value="1"/>
</dbReference>
<proteinExistence type="inferred from homology"/>
<evidence type="ECO:0000256" key="1">
    <source>
        <dbReference type="ARBA" id="ARBA00001971"/>
    </source>
</evidence>
<comment type="cofactor">
    <cofactor evidence="1 6">
        <name>heme</name>
        <dbReference type="ChEBI" id="CHEBI:30413"/>
    </cofactor>
</comment>
<dbReference type="OrthoDB" id="1470350at2759"/>
<dbReference type="GO" id="GO:0005506">
    <property type="term" value="F:iron ion binding"/>
    <property type="evidence" value="ECO:0007669"/>
    <property type="project" value="InterPro"/>
</dbReference>
<accession>A0A6A6Z148</accession>
<dbReference type="GO" id="GO:0020037">
    <property type="term" value="F:heme binding"/>
    <property type="evidence" value="ECO:0007669"/>
    <property type="project" value="InterPro"/>
</dbReference>
<dbReference type="GO" id="GO:0016705">
    <property type="term" value="F:oxidoreductase activity, acting on paired donors, with incorporation or reduction of molecular oxygen"/>
    <property type="evidence" value="ECO:0007669"/>
    <property type="project" value="InterPro"/>
</dbReference>
<dbReference type="InterPro" id="IPR050121">
    <property type="entry name" value="Cytochrome_P450_monoxygenase"/>
</dbReference>
<dbReference type="PANTHER" id="PTHR24305:SF210">
    <property type="entry name" value="CYTOCHROME P450 MONOOXYGENASE ASQL-RELATED"/>
    <property type="match status" value="1"/>
</dbReference>
<organism evidence="7">
    <name type="scientific">Mytilinidion resinicola</name>
    <dbReference type="NCBI Taxonomy" id="574789"/>
    <lineage>
        <taxon>Eukaryota</taxon>
        <taxon>Fungi</taxon>
        <taxon>Dikarya</taxon>
        <taxon>Ascomycota</taxon>
        <taxon>Pezizomycotina</taxon>
        <taxon>Dothideomycetes</taxon>
        <taxon>Pleosporomycetidae</taxon>
        <taxon>Mytilinidiales</taxon>
        <taxon>Mytilinidiaceae</taxon>
        <taxon>Mytilinidion</taxon>
    </lineage>
</organism>
<evidence type="ECO:0000256" key="6">
    <source>
        <dbReference type="PIRSR" id="PIRSR602401-1"/>
    </source>
</evidence>
<keyword evidence="8" id="KW-1185">Reference proteome</keyword>